<comment type="caution">
    <text evidence="1">The sequence shown here is derived from an EMBL/GenBank/DDBJ whole genome shotgun (WGS) entry which is preliminary data.</text>
</comment>
<accession>A0A4Q4J5S8</accession>
<dbReference type="PANTHER" id="PTHR48228:SF5">
    <property type="entry name" value="ALPHA-METHYLACYL-COA RACEMASE"/>
    <property type="match status" value="1"/>
</dbReference>
<protein>
    <submittedName>
        <fullName evidence="1">CoA transferase</fullName>
    </submittedName>
</protein>
<dbReference type="Proteomes" id="UP000292734">
    <property type="component" value="Unassembled WGS sequence"/>
</dbReference>
<evidence type="ECO:0000313" key="2">
    <source>
        <dbReference type="Proteomes" id="UP000292734"/>
    </source>
</evidence>
<dbReference type="Gene3D" id="3.40.50.10540">
    <property type="entry name" value="Crotonobetainyl-coa:carnitine coa-transferase, domain 1"/>
    <property type="match status" value="1"/>
</dbReference>
<evidence type="ECO:0000313" key="1">
    <source>
        <dbReference type="EMBL" id="RYM01572.1"/>
    </source>
</evidence>
<dbReference type="InterPro" id="IPR044855">
    <property type="entry name" value="CoA-Trfase_III_dom3_sf"/>
</dbReference>
<dbReference type="GO" id="GO:0016740">
    <property type="term" value="F:transferase activity"/>
    <property type="evidence" value="ECO:0007669"/>
    <property type="project" value="UniProtKB-KW"/>
</dbReference>
<dbReference type="InterPro" id="IPR050509">
    <property type="entry name" value="CoA-transferase_III"/>
</dbReference>
<dbReference type="PANTHER" id="PTHR48228">
    <property type="entry name" value="SUCCINYL-COA--D-CITRAMALATE COA-TRANSFERASE"/>
    <property type="match status" value="1"/>
</dbReference>
<dbReference type="InterPro" id="IPR023606">
    <property type="entry name" value="CoA-Trfase_III_dom_1_sf"/>
</dbReference>
<organism evidence="1 2">
    <name type="scientific">Sphingobium indicum</name>
    <dbReference type="NCBI Taxonomy" id="332055"/>
    <lineage>
        <taxon>Bacteria</taxon>
        <taxon>Pseudomonadati</taxon>
        <taxon>Pseudomonadota</taxon>
        <taxon>Alphaproteobacteria</taxon>
        <taxon>Sphingomonadales</taxon>
        <taxon>Sphingomonadaceae</taxon>
        <taxon>Sphingobium</taxon>
    </lineage>
</organism>
<keyword evidence="1" id="KW-0808">Transferase</keyword>
<dbReference type="EMBL" id="SEOM01000004">
    <property type="protein sequence ID" value="RYM01572.1"/>
    <property type="molecule type" value="Genomic_DNA"/>
</dbReference>
<dbReference type="RefSeq" id="WP_129965527.1">
    <property type="nucleotide sequence ID" value="NZ_JACBZE010000005.1"/>
</dbReference>
<sequence>MSGPLAGVRIIEMAGIGPGPFCGMMLADHGAEVIRVERPDAVVDRHDALARSRRSIVLDLKDADAIAQLRGLVATADGLIEGFRPGVMERLGLGPDVLLADNPKLVYGRMTGWGQTGPLAQAAGHDINYVALSGALHGCGRAGERPTPPMNLLGDFGGGAMMLAFAMASALFHVARGGSGQVIDCAITDGSALLNAMTMSFVTAGEWRDERGVNLLDTGAHFYDSYECADGKYISIGAIEPKFYALLREKLGLEDDAAFDRQLDAAAWPLLKTRLEALFRTRARDEWCALLEGTDACFAPVLSVAEAPGHPHNAARDTFIDVDGLMQPAPAPRFSVTRADRPRAAPPVGADTVEILQSANMAG</sequence>
<dbReference type="Gene3D" id="3.30.1540.10">
    <property type="entry name" value="formyl-coa transferase, domain 3"/>
    <property type="match status" value="1"/>
</dbReference>
<dbReference type="AlphaFoldDB" id="A0A4Q4J5S8"/>
<proteinExistence type="predicted"/>
<dbReference type="Pfam" id="PF02515">
    <property type="entry name" value="CoA_transf_3"/>
    <property type="match status" value="1"/>
</dbReference>
<name>A0A4Q4J5S8_9SPHN</name>
<dbReference type="InterPro" id="IPR003673">
    <property type="entry name" value="CoA-Trfase_fam_III"/>
</dbReference>
<gene>
    <name evidence="1" type="ORF">EWH08_12925</name>
</gene>
<reference evidence="1 2" key="1">
    <citation type="submission" date="2019-02" db="EMBL/GenBank/DDBJ databases">
        <authorList>
            <person name="Feng G."/>
        </authorList>
    </citation>
    <scope>NUCLEOTIDE SEQUENCE [LARGE SCALE GENOMIC DNA]</scope>
    <source>
        <strain evidence="1 2">DSM 26779</strain>
    </source>
</reference>
<dbReference type="SUPFAM" id="SSF89796">
    <property type="entry name" value="CoA-transferase family III (CaiB/BaiF)"/>
    <property type="match status" value="1"/>
</dbReference>